<evidence type="ECO:0000256" key="4">
    <source>
        <dbReference type="ARBA" id="ARBA00022692"/>
    </source>
</evidence>
<gene>
    <name evidence="12" type="ORF">AL072_25125</name>
</gene>
<evidence type="ECO:0000256" key="1">
    <source>
        <dbReference type="ARBA" id="ARBA00004651"/>
    </source>
</evidence>
<sequence>MAEFDQPPLSHPADPAPRAGFARGLSGAAVLAALALASAAAPLMADGSAIHRLDADPVAAALLDGRGSLSFALLAGVLGGALGIGWALLAGLLGNLMSERAGRRTIGAANRLTGLPLALLVPLAGGLLGDVWPLALVTALTAAPAVAALAHAELSALMRAEFLTAARAAGLPEHEVLRRHLLPNALRPLLAAGMLALPRVLAAESFASLLGLGLPPALGSWGASIGLAARLGDPLAFAPPALLLALALWAACAISDSAVAGNRKPGPHSPGPHSPGRHNS</sequence>
<keyword evidence="6" id="KW-0653">Protein transport</keyword>
<organism evidence="12 13">
    <name type="scientific">Azospirillum thiophilum</name>
    <dbReference type="NCBI Taxonomy" id="528244"/>
    <lineage>
        <taxon>Bacteria</taxon>
        <taxon>Pseudomonadati</taxon>
        <taxon>Pseudomonadota</taxon>
        <taxon>Alphaproteobacteria</taxon>
        <taxon>Rhodospirillales</taxon>
        <taxon>Azospirillaceae</taxon>
        <taxon>Azospirillum</taxon>
    </lineage>
</organism>
<dbReference type="Pfam" id="PF00528">
    <property type="entry name" value="BPD_transp_1"/>
    <property type="match status" value="1"/>
</dbReference>
<evidence type="ECO:0000313" key="13">
    <source>
        <dbReference type="Proteomes" id="UP000069935"/>
    </source>
</evidence>
<reference evidence="13" key="1">
    <citation type="submission" date="2015-08" db="EMBL/GenBank/DDBJ databases">
        <title>Complete Genome Sequence of Azospirillum thiophilum BV-S.</title>
        <authorList>
            <person name="Fomenkov A."/>
            <person name="Vincze T."/>
            <person name="Grabovich M."/>
            <person name="Dubinina G."/>
            <person name="Orlova M."/>
            <person name="Belousova E."/>
            <person name="Roberts R.J."/>
        </authorList>
    </citation>
    <scope>NUCLEOTIDE SEQUENCE [LARGE SCALE GENOMIC DNA]</scope>
    <source>
        <strain evidence="13">BV-S</strain>
    </source>
</reference>
<dbReference type="GO" id="GO:0015833">
    <property type="term" value="P:peptide transport"/>
    <property type="evidence" value="ECO:0007669"/>
    <property type="project" value="UniProtKB-KW"/>
</dbReference>
<keyword evidence="4 9" id="KW-0812">Transmembrane</keyword>
<keyword evidence="8 9" id="KW-0472">Membrane</keyword>
<comment type="similarity">
    <text evidence="9">Belongs to the binding-protein-dependent transport system permease family.</text>
</comment>
<name>A0AAC8W353_9PROT</name>
<evidence type="ECO:0000256" key="9">
    <source>
        <dbReference type="RuleBase" id="RU363032"/>
    </source>
</evidence>
<feature type="transmembrane region" description="Helical" evidence="9">
    <location>
        <begin position="69"/>
        <end position="96"/>
    </location>
</feature>
<dbReference type="SUPFAM" id="SSF161098">
    <property type="entry name" value="MetI-like"/>
    <property type="match status" value="1"/>
</dbReference>
<keyword evidence="5" id="KW-0571">Peptide transport</keyword>
<evidence type="ECO:0000256" key="10">
    <source>
        <dbReference type="SAM" id="MobiDB-lite"/>
    </source>
</evidence>
<dbReference type="PANTHER" id="PTHR43386:SF1">
    <property type="entry name" value="D,D-DIPEPTIDE TRANSPORT SYSTEM PERMEASE PROTEIN DDPC-RELATED"/>
    <property type="match status" value="1"/>
</dbReference>
<dbReference type="KEGG" id="ati:AL072_25125"/>
<feature type="transmembrane region" description="Helical" evidence="9">
    <location>
        <begin position="108"/>
        <end position="125"/>
    </location>
</feature>
<dbReference type="CDD" id="cd06261">
    <property type="entry name" value="TM_PBP2"/>
    <property type="match status" value="1"/>
</dbReference>
<evidence type="ECO:0000256" key="2">
    <source>
        <dbReference type="ARBA" id="ARBA00022448"/>
    </source>
</evidence>
<comment type="subcellular location">
    <subcellularLocation>
        <location evidence="1 9">Cell membrane</location>
        <topology evidence="1 9">Multi-pass membrane protein</topology>
    </subcellularLocation>
</comment>
<keyword evidence="13" id="KW-1185">Reference proteome</keyword>
<dbReference type="EMBL" id="CP012404">
    <property type="protein sequence ID" value="ALG74250.1"/>
    <property type="molecule type" value="Genomic_DNA"/>
</dbReference>
<evidence type="ECO:0000256" key="6">
    <source>
        <dbReference type="ARBA" id="ARBA00022927"/>
    </source>
</evidence>
<evidence type="ECO:0000256" key="3">
    <source>
        <dbReference type="ARBA" id="ARBA00022475"/>
    </source>
</evidence>
<keyword evidence="2 9" id="KW-0813">Transport</keyword>
<reference evidence="12 13" key="2">
    <citation type="journal article" date="2016" name="Genome Announc.">
        <title>Complete Genome Sequence of a Strain of Azospirillum thiophilum Isolated from a Sulfide Spring.</title>
        <authorList>
            <person name="Fomenkov A."/>
            <person name="Vincze T."/>
            <person name="Grabovich M."/>
            <person name="Anton B.P."/>
            <person name="Dubinina G."/>
            <person name="Orlova M."/>
            <person name="Belousova E."/>
            <person name="Roberts R.J."/>
        </authorList>
    </citation>
    <scope>NUCLEOTIDE SEQUENCE [LARGE SCALE GENOMIC DNA]</scope>
    <source>
        <strain evidence="12 13">BV-S</strain>
    </source>
</reference>
<evidence type="ECO:0000256" key="5">
    <source>
        <dbReference type="ARBA" id="ARBA00022856"/>
    </source>
</evidence>
<evidence type="ECO:0000256" key="7">
    <source>
        <dbReference type="ARBA" id="ARBA00022989"/>
    </source>
</evidence>
<dbReference type="GO" id="GO:0005886">
    <property type="term" value="C:plasma membrane"/>
    <property type="evidence" value="ECO:0007669"/>
    <property type="project" value="UniProtKB-SubCell"/>
</dbReference>
<feature type="region of interest" description="Disordered" evidence="10">
    <location>
        <begin position="260"/>
        <end position="280"/>
    </location>
</feature>
<keyword evidence="7 9" id="KW-1133">Transmembrane helix</keyword>
<evidence type="ECO:0000259" key="11">
    <source>
        <dbReference type="PROSITE" id="PS50928"/>
    </source>
</evidence>
<dbReference type="AlphaFoldDB" id="A0AAC8W353"/>
<protein>
    <submittedName>
        <fullName evidence="12">Peptide ABC transporter permease</fullName>
    </submittedName>
</protein>
<feature type="domain" description="ABC transmembrane type-1" evidence="11">
    <location>
        <begin position="65"/>
        <end position="254"/>
    </location>
</feature>
<evidence type="ECO:0000256" key="8">
    <source>
        <dbReference type="ARBA" id="ARBA00023136"/>
    </source>
</evidence>
<dbReference type="InterPro" id="IPR035906">
    <property type="entry name" value="MetI-like_sf"/>
</dbReference>
<dbReference type="PANTHER" id="PTHR43386">
    <property type="entry name" value="OLIGOPEPTIDE TRANSPORT SYSTEM PERMEASE PROTEIN APPC"/>
    <property type="match status" value="1"/>
</dbReference>
<evidence type="ECO:0000313" key="12">
    <source>
        <dbReference type="EMBL" id="ALG74250.1"/>
    </source>
</evidence>
<proteinExistence type="inferred from homology"/>
<accession>A0AAC8W353</accession>
<dbReference type="Gene3D" id="1.10.3720.10">
    <property type="entry name" value="MetI-like"/>
    <property type="match status" value="1"/>
</dbReference>
<keyword evidence="3" id="KW-1003">Cell membrane</keyword>
<dbReference type="GO" id="GO:0015031">
    <property type="term" value="P:protein transport"/>
    <property type="evidence" value="ECO:0007669"/>
    <property type="project" value="UniProtKB-KW"/>
</dbReference>
<dbReference type="GO" id="GO:0055085">
    <property type="term" value="P:transmembrane transport"/>
    <property type="evidence" value="ECO:0007669"/>
    <property type="project" value="InterPro"/>
</dbReference>
<dbReference type="PROSITE" id="PS50928">
    <property type="entry name" value="ABC_TM1"/>
    <property type="match status" value="1"/>
</dbReference>
<dbReference type="InterPro" id="IPR050366">
    <property type="entry name" value="BP-dependent_transpt_permease"/>
</dbReference>
<dbReference type="Proteomes" id="UP000069935">
    <property type="component" value="Chromosome 4"/>
</dbReference>
<dbReference type="InterPro" id="IPR000515">
    <property type="entry name" value="MetI-like"/>
</dbReference>
<dbReference type="RefSeq" id="WP_045583908.1">
    <property type="nucleotide sequence ID" value="NZ_CP012404.1"/>
</dbReference>